<dbReference type="AlphaFoldDB" id="A0A843TP96"/>
<sequence length="77" mass="9027">MYPPHRVTYDGGTNTPSLTPVDHTKMLFKLCMKNDLLKLPAIRRPSETDRVDEPNYCLYHRMLGHSIEDCYIFKNEV</sequence>
<dbReference type="Proteomes" id="UP000652761">
    <property type="component" value="Unassembled WGS sequence"/>
</dbReference>
<evidence type="ECO:0000313" key="2">
    <source>
        <dbReference type="Proteomes" id="UP000652761"/>
    </source>
</evidence>
<gene>
    <name evidence="1" type="ORF">Taro_003548</name>
</gene>
<dbReference type="OrthoDB" id="675927at2759"/>
<comment type="caution">
    <text evidence="1">The sequence shown here is derived from an EMBL/GenBank/DDBJ whole genome shotgun (WGS) entry which is preliminary data.</text>
</comment>
<evidence type="ECO:0000313" key="1">
    <source>
        <dbReference type="EMBL" id="MQL71230.1"/>
    </source>
</evidence>
<protein>
    <recommendedName>
        <fullName evidence="3">Retrotransposon gag protein</fullName>
    </recommendedName>
</protein>
<accession>A0A843TP96</accession>
<proteinExistence type="predicted"/>
<organism evidence="1 2">
    <name type="scientific">Colocasia esculenta</name>
    <name type="common">Wild taro</name>
    <name type="synonym">Arum esculentum</name>
    <dbReference type="NCBI Taxonomy" id="4460"/>
    <lineage>
        <taxon>Eukaryota</taxon>
        <taxon>Viridiplantae</taxon>
        <taxon>Streptophyta</taxon>
        <taxon>Embryophyta</taxon>
        <taxon>Tracheophyta</taxon>
        <taxon>Spermatophyta</taxon>
        <taxon>Magnoliopsida</taxon>
        <taxon>Liliopsida</taxon>
        <taxon>Araceae</taxon>
        <taxon>Aroideae</taxon>
        <taxon>Colocasieae</taxon>
        <taxon>Colocasia</taxon>
    </lineage>
</organism>
<evidence type="ECO:0008006" key="3">
    <source>
        <dbReference type="Google" id="ProtNLM"/>
    </source>
</evidence>
<keyword evidence="2" id="KW-1185">Reference proteome</keyword>
<name>A0A843TP96_COLES</name>
<dbReference type="EMBL" id="NMUH01000092">
    <property type="protein sequence ID" value="MQL71230.1"/>
    <property type="molecule type" value="Genomic_DNA"/>
</dbReference>
<reference evidence="1" key="1">
    <citation type="submission" date="2017-07" db="EMBL/GenBank/DDBJ databases">
        <title>Taro Niue Genome Assembly and Annotation.</title>
        <authorList>
            <person name="Atibalentja N."/>
            <person name="Keating K."/>
            <person name="Fields C.J."/>
        </authorList>
    </citation>
    <scope>NUCLEOTIDE SEQUENCE</scope>
    <source>
        <strain evidence="1">Niue_2</strain>
        <tissue evidence="1">Leaf</tissue>
    </source>
</reference>